<reference evidence="7" key="1">
    <citation type="submission" date="2022-06" db="EMBL/GenBank/DDBJ databases">
        <title>Genomic Encyclopedia of Archaeal and Bacterial Type Strains, Phase II (KMG-II): from individual species to whole genera.</title>
        <authorList>
            <person name="Goeker M."/>
        </authorList>
    </citation>
    <scope>NUCLEOTIDE SEQUENCE</scope>
    <source>
        <strain evidence="7">DSM 43935</strain>
    </source>
</reference>
<protein>
    <submittedName>
        <fullName evidence="7">Phytoene dehydrogenase-related protein</fullName>
    </submittedName>
</protein>
<dbReference type="PANTHER" id="PTHR46091:SF3">
    <property type="entry name" value="AMINE OXIDASE DOMAIN-CONTAINING PROTEIN"/>
    <property type="match status" value="1"/>
</dbReference>
<dbReference type="SUPFAM" id="SSF51905">
    <property type="entry name" value="FAD/NAD(P)-binding domain"/>
    <property type="match status" value="1"/>
</dbReference>
<keyword evidence="5" id="KW-0520">NAD</keyword>
<evidence type="ECO:0000313" key="7">
    <source>
        <dbReference type="EMBL" id="MCP2167068.1"/>
    </source>
</evidence>
<organism evidence="7 8">
    <name type="scientific">Goodfellowiella coeruleoviolacea</name>
    <dbReference type="NCBI Taxonomy" id="334858"/>
    <lineage>
        <taxon>Bacteria</taxon>
        <taxon>Bacillati</taxon>
        <taxon>Actinomycetota</taxon>
        <taxon>Actinomycetes</taxon>
        <taxon>Pseudonocardiales</taxon>
        <taxon>Pseudonocardiaceae</taxon>
        <taxon>Goodfellowiella</taxon>
    </lineage>
</organism>
<keyword evidence="1" id="KW-0285">Flavoprotein</keyword>
<keyword evidence="2" id="KW-0732">Signal</keyword>
<dbReference type="PANTHER" id="PTHR46091">
    <property type="entry name" value="BLR7054 PROTEIN"/>
    <property type="match status" value="1"/>
</dbReference>
<name>A0AAE3GJ37_9PSEU</name>
<evidence type="ECO:0000256" key="2">
    <source>
        <dbReference type="ARBA" id="ARBA00022729"/>
    </source>
</evidence>
<keyword evidence="3" id="KW-0274">FAD</keyword>
<dbReference type="InterPro" id="IPR002937">
    <property type="entry name" value="Amino_oxidase"/>
</dbReference>
<evidence type="ECO:0000259" key="6">
    <source>
        <dbReference type="Pfam" id="PF01593"/>
    </source>
</evidence>
<evidence type="ECO:0000256" key="3">
    <source>
        <dbReference type="ARBA" id="ARBA00022827"/>
    </source>
</evidence>
<keyword evidence="4" id="KW-0521">NADP</keyword>
<dbReference type="Gene3D" id="3.50.50.60">
    <property type="entry name" value="FAD/NAD(P)-binding domain"/>
    <property type="match status" value="2"/>
</dbReference>
<evidence type="ECO:0000256" key="1">
    <source>
        <dbReference type="ARBA" id="ARBA00022630"/>
    </source>
</evidence>
<dbReference type="RefSeq" id="WP_253773582.1">
    <property type="nucleotide sequence ID" value="NZ_JAMTCK010000009.1"/>
</dbReference>
<evidence type="ECO:0000256" key="4">
    <source>
        <dbReference type="ARBA" id="ARBA00022857"/>
    </source>
</evidence>
<dbReference type="Pfam" id="PF01593">
    <property type="entry name" value="Amino_oxidase"/>
    <property type="match status" value="1"/>
</dbReference>
<comment type="caution">
    <text evidence="7">The sequence shown here is derived from an EMBL/GenBank/DDBJ whole genome shotgun (WGS) entry which is preliminary data.</text>
</comment>
<proteinExistence type="predicted"/>
<keyword evidence="8" id="KW-1185">Reference proteome</keyword>
<dbReference type="AlphaFoldDB" id="A0AAE3GJ37"/>
<sequence>MSTGERWDAVVVGAGVGGLVCAGYLAVTGHRVLVLEHHDVAGGNSHVFRRRRAYEFDVGVHYLGDCGPDGLLTAVLAGLGLAGRVRFRELDPDGFDEIRVPGAHVRVPADWRSYRDRLAAVLPGELPGLDTFLDVARAVATAQRAMLLAPDPAGLRAEAGTVLAWSRRTLTDLFDHCGLSARARTLLAAQSPNYGLPPNRTPVTAHATVIDHYLRGAYYPVGGGQEIAAALVEAIEAHGGAVRTRSRVRRILVEGGAVTGVALADGRTVHTGLVVSNADYVRTVLELVGPEHFAPGIVNRARTATPALPLVSVYVALDRELDRADAANLWWYPHDDIERAFRRLDLGDLDEIPYLLASFGSLKEPRACPPGHANFQLMTTWPADRELWGAAGARYRRDPAYRRAKARVTDAVLAAAEAALGPFRAHLTHVETATPLTQERYTLSTGGTPFGLAHWGTPSDRPGVRTGIGGLYVAGQSTKQGNGITGVAVSGITAASAITGRPLLAEVHGGAVLGDPGRLPARTADWDALAVSRGRERRGARGLARLDSVSSSGSAVSRS</sequence>
<gene>
    <name evidence="7" type="ORF">LX83_003941</name>
</gene>
<dbReference type="EMBL" id="JAMTCK010000009">
    <property type="protein sequence ID" value="MCP2167068.1"/>
    <property type="molecule type" value="Genomic_DNA"/>
</dbReference>
<evidence type="ECO:0000313" key="8">
    <source>
        <dbReference type="Proteomes" id="UP001206128"/>
    </source>
</evidence>
<dbReference type="GO" id="GO:0016491">
    <property type="term" value="F:oxidoreductase activity"/>
    <property type="evidence" value="ECO:0007669"/>
    <property type="project" value="InterPro"/>
</dbReference>
<accession>A0AAE3GJ37</accession>
<feature type="domain" description="Amine oxidase" evidence="6">
    <location>
        <begin position="17"/>
        <end position="498"/>
    </location>
</feature>
<dbReference type="InterPro" id="IPR036188">
    <property type="entry name" value="FAD/NAD-bd_sf"/>
</dbReference>
<evidence type="ECO:0000256" key="5">
    <source>
        <dbReference type="ARBA" id="ARBA00023027"/>
    </source>
</evidence>
<dbReference type="InterPro" id="IPR052206">
    <property type="entry name" value="Retinol_saturase"/>
</dbReference>
<dbReference type="Proteomes" id="UP001206128">
    <property type="component" value="Unassembled WGS sequence"/>
</dbReference>